<sequence length="305" mass="33486">MALFTSSVVLPVWQMAIILVIPFVLFAVTALVLFLFLIIPEARVLFSASYGGGTRFVLFRHSSYSTAALCCAKIDGIKLSVPERFGVIFRPRNKDDVEQVGKFKFVHVHENSPYPQSTTTAYIVDKTVAALRAAGLPDTVKNYDALFRCKLSRALMCGYIEYEEIGDAFVKNDKGEVIQSPVHDAQGNYLYDEPVTEKKKIKKTAQAQIPEEDFEILEKVKADLEKMCVGWDTDGGAIFAFNHLSKIVDTGIAATPGDLFELESEAERKGAMKSGKQSTMFLTIAAGVLVLVIAAIVFLLAIGAI</sequence>
<gene>
    <name evidence="2" type="ORF">MsAg5_13140</name>
</gene>
<keyword evidence="1" id="KW-1133">Transmembrane helix</keyword>
<accession>A0AAE4MK72</accession>
<evidence type="ECO:0000256" key="1">
    <source>
        <dbReference type="SAM" id="Phobius"/>
    </source>
</evidence>
<comment type="caution">
    <text evidence="2">The sequence shown here is derived from an EMBL/GenBank/DDBJ whole genome shotgun (WGS) entry which is preliminary data.</text>
</comment>
<evidence type="ECO:0000313" key="2">
    <source>
        <dbReference type="EMBL" id="MDV0447424.1"/>
    </source>
</evidence>
<feature type="transmembrane region" description="Helical" evidence="1">
    <location>
        <begin position="279"/>
        <end position="302"/>
    </location>
</feature>
<name>A0AAE4MK72_9EURY</name>
<dbReference type="AlphaFoldDB" id="A0AAE4MK72"/>
<dbReference type="RefSeq" id="WP_338099862.1">
    <property type="nucleotide sequence ID" value="NZ_JAWDKD010000019.1"/>
</dbReference>
<proteinExistence type="predicted"/>
<dbReference type="Proteomes" id="UP001271789">
    <property type="component" value="Unassembled WGS sequence"/>
</dbReference>
<feature type="transmembrane region" description="Helical" evidence="1">
    <location>
        <begin position="12"/>
        <end position="39"/>
    </location>
</feature>
<keyword evidence="1" id="KW-0472">Membrane</keyword>
<organism evidence="2 3">
    <name type="scientific">Methanolapillus africanus</name>
    <dbReference type="NCBI Taxonomy" id="3028297"/>
    <lineage>
        <taxon>Archaea</taxon>
        <taxon>Methanobacteriati</taxon>
        <taxon>Methanobacteriota</taxon>
        <taxon>Stenosarchaea group</taxon>
        <taxon>Methanomicrobia</taxon>
        <taxon>Methanosarcinales</taxon>
        <taxon>Methanosarcinaceae</taxon>
        <taxon>Methanolapillus</taxon>
    </lineage>
</organism>
<evidence type="ECO:0000313" key="3">
    <source>
        <dbReference type="Proteomes" id="UP001271789"/>
    </source>
</evidence>
<reference evidence="2" key="1">
    <citation type="submission" date="2023-06" db="EMBL/GenBank/DDBJ databases">
        <title>Genome sequence of Methanosarcinaceae archaeon Ag5.</title>
        <authorList>
            <person name="Protasov E."/>
            <person name="Platt K."/>
            <person name="Poehlein A."/>
            <person name="Daniel R."/>
            <person name="Brune A."/>
        </authorList>
    </citation>
    <scope>NUCLEOTIDE SEQUENCE</scope>
    <source>
        <strain evidence="2">Ag5</strain>
    </source>
</reference>
<keyword evidence="1" id="KW-0812">Transmembrane</keyword>
<dbReference type="EMBL" id="JAWDKD010000019">
    <property type="protein sequence ID" value="MDV0447424.1"/>
    <property type="molecule type" value="Genomic_DNA"/>
</dbReference>
<protein>
    <submittedName>
        <fullName evidence="2">Uncharacterized protein</fullName>
    </submittedName>
</protein>
<keyword evidence="3" id="KW-1185">Reference proteome</keyword>